<keyword evidence="2" id="KW-0863">Zinc-finger</keyword>
<keyword evidence="1" id="KW-0479">Metal-binding</keyword>
<keyword evidence="8" id="KW-1185">Reference proteome</keyword>
<comment type="caution">
    <text evidence="7">The sequence shown here is derived from an EMBL/GenBank/DDBJ whole genome shotgun (WGS) entry which is preliminary data.</text>
</comment>
<keyword evidence="3" id="KW-0862">Zinc</keyword>
<organism evidence="7 8">
    <name type="scientific">Coregonus suidteri</name>
    <dbReference type="NCBI Taxonomy" id="861788"/>
    <lineage>
        <taxon>Eukaryota</taxon>
        <taxon>Metazoa</taxon>
        <taxon>Chordata</taxon>
        <taxon>Craniata</taxon>
        <taxon>Vertebrata</taxon>
        <taxon>Euteleostomi</taxon>
        <taxon>Actinopterygii</taxon>
        <taxon>Neopterygii</taxon>
        <taxon>Teleostei</taxon>
        <taxon>Protacanthopterygii</taxon>
        <taxon>Salmoniformes</taxon>
        <taxon>Salmonidae</taxon>
        <taxon>Coregoninae</taxon>
        <taxon>Coregonus</taxon>
    </lineage>
</organism>
<dbReference type="AlphaFoldDB" id="A0AAN8MJS2"/>
<evidence type="ECO:0000256" key="5">
    <source>
        <dbReference type="SAM" id="MobiDB-lite"/>
    </source>
</evidence>
<feature type="domain" description="TRIM8/14/16/25/29/45/65 coiled-coil region" evidence="6">
    <location>
        <begin position="34"/>
        <end position="173"/>
    </location>
</feature>
<dbReference type="InterPro" id="IPR051051">
    <property type="entry name" value="E3_ubiq-ligase_TRIM/RNF"/>
</dbReference>
<accession>A0AAN8MJS2</accession>
<dbReference type="PANTHER" id="PTHR25465">
    <property type="entry name" value="B-BOX DOMAIN CONTAINING"/>
    <property type="match status" value="1"/>
</dbReference>
<evidence type="ECO:0000256" key="3">
    <source>
        <dbReference type="ARBA" id="ARBA00022833"/>
    </source>
</evidence>
<reference evidence="7 8" key="1">
    <citation type="submission" date="2021-04" db="EMBL/GenBank/DDBJ databases">
        <authorList>
            <person name="De Guttry C."/>
            <person name="Zahm M."/>
            <person name="Klopp C."/>
            <person name="Cabau C."/>
            <person name="Louis A."/>
            <person name="Berthelot C."/>
            <person name="Parey E."/>
            <person name="Roest Crollius H."/>
            <person name="Montfort J."/>
            <person name="Robinson-Rechavi M."/>
            <person name="Bucao C."/>
            <person name="Bouchez O."/>
            <person name="Gislard M."/>
            <person name="Lluch J."/>
            <person name="Milhes M."/>
            <person name="Lampietro C."/>
            <person name="Lopez Roques C."/>
            <person name="Donnadieu C."/>
            <person name="Braasch I."/>
            <person name="Desvignes T."/>
            <person name="Postlethwait J."/>
            <person name="Bobe J."/>
            <person name="Wedekind C."/>
            <person name="Guiguen Y."/>
        </authorList>
    </citation>
    <scope>NUCLEOTIDE SEQUENCE [LARGE SCALE GENOMIC DNA]</scope>
    <source>
        <strain evidence="7">Cs_M1</strain>
        <tissue evidence="7">Blood</tissue>
    </source>
</reference>
<proteinExistence type="predicted"/>
<dbReference type="Proteomes" id="UP001356427">
    <property type="component" value="Unassembled WGS sequence"/>
</dbReference>
<feature type="region of interest" description="Disordered" evidence="5">
    <location>
        <begin position="1"/>
        <end position="41"/>
    </location>
</feature>
<dbReference type="GO" id="GO:0008270">
    <property type="term" value="F:zinc ion binding"/>
    <property type="evidence" value="ECO:0007669"/>
    <property type="project" value="UniProtKB-KW"/>
</dbReference>
<feature type="compositionally biased region" description="Basic and acidic residues" evidence="5">
    <location>
        <begin position="1"/>
        <end position="22"/>
    </location>
</feature>
<keyword evidence="4" id="KW-0175">Coiled coil</keyword>
<evidence type="ECO:0000313" key="7">
    <source>
        <dbReference type="EMBL" id="KAK6328253.1"/>
    </source>
</evidence>
<dbReference type="Pfam" id="PF25600">
    <property type="entry name" value="TRIM_CC"/>
    <property type="match status" value="1"/>
</dbReference>
<protein>
    <recommendedName>
        <fullName evidence="6">TRIM8/14/16/25/29/45/65 coiled-coil region domain-containing protein</fullName>
    </recommendedName>
</protein>
<gene>
    <name evidence="7" type="ORF">J4Q44_G00002310</name>
</gene>
<feature type="coiled-coil region" evidence="4">
    <location>
        <begin position="85"/>
        <end position="119"/>
    </location>
</feature>
<name>A0AAN8MJS2_9TELE</name>
<dbReference type="PANTHER" id="PTHR25465:SF5">
    <property type="entry name" value="E3 UBIQUITIN_ISG15 LIGASE TRIM25-RELATED"/>
    <property type="match status" value="1"/>
</dbReference>
<dbReference type="EMBL" id="JAGTTL010000001">
    <property type="protein sequence ID" value="KAK6328253.1"/>
    <property type="molecule type" value="Genomic_DNA"/>
</dbReference>
<evidence type="ECO:0000313" key="8">
    <source>
        <dbReference type="Proteomes" id="UP001356427"/>
    </source>
</evidence>
<sequence length="185" mass="20961">MGVHKGHDTVPAESERTDRQRQLGETQQKSKRRIQKREKGIQEVRQAVKSLKHSAQGAMEGSERIFTELIHSIERRHSEVNGIIRAQEKAEVSRAEGLLKRLEQEVAALKRRDAELEQLSHTEDHIHFLQSLPSLCVLPGSEDLPSITVNQHVSFEGVKKSVSELKKQLEDICSVEIVMISSQMT</sequence>
<evidence type="ECO:0000256" key="1">
    <source>
        <dbReference type="ARBA" id="ARBA00022723"/>
    </source>
</evidence>
<evidence type="ECO:0000256" key="2">
    <source>
        <dbReference type="ARBA" id="ARBA00022771"/>
    </source>
</evidence>
<evidence type="ECO:0000256" key="4">
    <source>
        <dbReference type="SAM" id="Coils"/>
    </source>
</evidence>
<dbReference type="InterPro" id="IPR058030">
    <property type="entry name" value="TRIM8/14/16/25/29/45/65_CC"/>
</dbReference>
<evidence type="ECO:0000259" key="6">
    <source>
        <dbReference type="Pfam" id="PF25600"/>
    </source>
</evidence>